<dbReference type="Pfam" id="PF01381">
    <property type="entry name" value="HTH_3"/>
    <property type="match status" value="1"/>
</dbReference>
<dbReference type="Gene3D" id="1.10.260.40">
    <property type="entry name" value="lambda repressor-like DNA-binding domains"/>
    <property type="match status" value="1"/>
</dbReference>
<dbReference type="Gene3D" id="2.60.120.10">
    <property type="entry name" value="Jelly Rolls"/>
    <property type="match status" value="1"/>
</dbReference>
<name>A0A485M0F8_9ZZZZ</name>
<dbReference type="SMART" id="SM00530">
    <property type="entry name" value="HTH_XRE"/>
    <property type="match status" value="1"/>
</dbReference>
<feature type="domain" description="HTH cro/C1-type" evidence="2">
    <location>
        <begin position="7"/>
        <end position="61"/>
    </location>
</feature>
<reference evidence="3" key="1">
    <citation type="submission" date="2019-03" db="EMBL/GenBank/DDBJ databases">
        <authorList>
            <person name="Hao L."/>
        </authorList>
    </citation>
    <scope>NUCLEOTIDE SEQUENCE</scope>
</reference>
<dbReference type="InterPro" id="IPR050807">
    <property type="entry name" value="TransReg_Diox_bact_type"/>
</dbReference>
<protein>
    <submittedName>
        <fullName evidence="3">HTH-type transcriptional regulator PuuR</fullName>
    </submittedName>
</protein>
<dbReference type="InterPro" id="IPR013096">
    <property type="entry name" value="Cupin_2"/>
</dbReference>
<organism evidence="3">
    <name type="scientific">anaerobic digester metagenome</name>
    <dbReference type="NCBI Taxonomy" id="1263854"/>
    <lineage>
        <taxon>unclassified sequences</taxon>
        <taxon>metagenomes</taxon>
        <taxon>ecological metagenomes</taxon>
    </lineage>
</organism>
<dbReference type="EMBL" id="CAADRM010000093">
    <property type="protein sequence ID" value="VFU14689.1"/>
    <property type="molecule type" value="Genomic_DNA"/>
</dbReference>
<proteinExistence type="predicted"/>
<evidence type="ECO:0000259" key="2">
    <source>
        <dbReference type="PROSITE" id="PS50943"/>
    </source>
</evidence>
<dbReference type="InterPro" id="IPR014710">
    <property type="entry name" value="RmlC-like_jellyroll"/>
</dbReference>
<keyword evidence="1" id="KW-0238">DNA-binding</keyword>
<dbReference type="Pfam" id="PF07883">
    <property type="entry name" value="Cupin_2"/>
    <property type="match status" value="1"/>
</dbReference>
<dbReference type="InterPro" id="IPR001387">
    <property type="entry name" value="Cro/C1-type_HTH"/>
</dbReference>
<gene>
    <name evidence="3" type="primary">puuR</name>
    <name evidence="3" type="ORF">SCFA_300004</name>
</gene>
<dbReference type="PANTHER" id="PTHR46797">
    <property type="entry name" value="HTH-TYPE TRANSCRIPTIONAL REGULATOR"/>
    <property type="match status" value="1"/>
</dbReference>
<dbReference type="GO" id="GO:0003700">
    <property type="term" value="F:DNA-binding transcription factor activity"/>
    <property type="evidence" value="ECO:0007669"/>
    <property type="project" value="TreeGrafter"/>
</dbReference>
<dbReference type="PANTHER" id="PTHR46797:SF2">
    <property type="entry name" value="TRANSCRIPTIONAL REGULATOR"/>
    <property type="match status" value="1"/>
</dbReference>
<dbReference type="InterPro" id="IPR011051">
    <property type="entry name" value="RmlC_Cupin_sf"/>
</dbReference>
<dbReference type="GO" id="GO:0005829">
    <property type="term" value="C:cytosol"/>
    <property type="evidence" value="ECO:0007669"/>
    <property type="project" value="TreeGrafter"/>
</dbReference>
<dbReference type="InterPro" id="IPR010982">
    <property type="entry name" value="Lambda_DNA-bd_dom_sf"/>
</dbReference>
<dbReference type="PROSITE" id="PS50943">
    <property type="entry name" value="HTH_CROC1"/>
    <property type="match status" value="1"/>
</dbReference>
<dbReference type="CDD" id="cd02209">
    <property type="entry name" value="cupin_XRE_C"/>
    <property type="match status" value="1"/>
</dbReference>
<evidence type="ECO:0000256" key="1">
    <source>
        <dbReference type="ARBA" id="ARBA00023125"/>
    </source>
</evidence>
<dbReference type="SUPFAM" id="SSF51182">
    <property type="entry name" value="RmlC-like cupins"/>
    <property type="match status" value="1"/>
</dbReference>
<dbReference type="AlphaFoldDB" id="A0A485M0F8"/>
<accession>A0A485M0F8</accession>
<dbReference type="SUPFAM" id="SSF47413">
    <property type="entry name" value="lambda repressor-like DNA-binding domains"/>
    <property type="match status" value="1"/>
</dbReference>
<dbReference type="CDD" id="cd00093">
    <property type="entry name" value="HTH_XRE"/>
    <property type="match status" value="1"/>
</dbReference>
<dbReference type="GO" id="GO:0003677">
    <property type="term" value="F:DNA binding"/>
    <property type="evidence" value="ECO:0007669"/>
    <property type="project" value="UniProtKB-KW"/>
</dbReference>
<sequence length="180" mass="20135">MKIGEKIKNLRLSMELTQEDLAARADLTKGFISLLERDLQTPSLDTLELILNALDTSLADFFAVKGPEIVVFKPSQRVLIEDEDEPGVSREVLIPGAQGREADMLLVTLEPGSVTYKEKTHYGDECGLVREGQIVICLGKDTFKASKGDAFYYTADKKHWIENRSKSRAQFLWISAPPSF</sequence>
<evidence type="ECO:0000313" key="3">
    <source>
        <dbReference type="EMBL" id="VFU14689.1"/>
    </source>
</evidence>